<organism evidence="2">
    <name type="scientific">Fervidobacterium pennivorans</name>
    <dbReference type="NCBI Taxonomy" id="93466"/>
    <lineage>
        <taxon>Bacteria</taxon>
        <taxon>Thermotogati</taxon>
        <taxon>Thermotogota</taxon>
        <taxon>Thermotogae</taxon>
        <taxon>Thermotogales</taxon>
        <taxon>Fervidobacteriaceae</taxon>
        <taxon>Fervidobacterium</taxon>
    </lineage>
</organism>
<dbReference type="SUPFAM" id="SSF158573">
    <property type="entry name" value="GINS helical bundle-like"/>
    <property type="match status" value="1"/>
</dbReference>
<dbReference type="Pfam" id="PF22090">
    <property type="entry name" value="Gins51_C"/>
    <property type="match status" value="1"/>
</dbReference>
<gene>
    <name evidence="2" type="ORF">ENT78_00890</name>
</gene>
<sequence length="179" mass="20640">MYNELLDKWKNELKNKELEVLPGDFVQKIANYLKEIAKEQKMLDKKTVKASLLKIEEHNVKRMLDDMTRIRYKKLIKTAVRGVEKAQGLMSFEEKVYSNLRAASETYQTFIKEIFYGRGEKAESESKFAILRILKDVPQIVGSDMKVYGPFKAEDIAVMPFGNAKILVKQDLASEIEIG</sequence>
<comment type="caution">
    <text evidence="2">The sequence shown here is derived from an EMBL/GenBank/DDBJ whole genome shotgun (WGS) entry which is preliminary data.</text>
</comment>
<dbReference type="InterPro" id="IPR036224">
    <property type="entry name" value="GINS_bundle-like_dom_sf"/>
</dbReference>
<dbReference type="EMBL" id="DSZZ01000040">
    <property type="protein sequence ID" value="HGU52082.1"/>
    <property type="molecule type" value="Genomic_DNA"/>
</dbReference>
<dbReference type="Gene3D" id="3.40.5.50">
    <property type="match status" value="1"/>
</dbReference>
<dbReference type="Gene3D" id="1.20.58.1030">
    <property type="match status" value="1"/>
</dbReference>
<reference evidence="2" key="1">
    <citation type="journal article" date="2020" name="mSystems">
        <title>Genome- and Community-Level Interaction Insights into Carbon Utilization and Element Cycling Functions of Hydrothermarchaeota in Hydrothermal Sediment.</title>
        <authorList>
            <person name="Zhou Z."/>
            <person name="Liu Y."/>
            <person name="Xu W."/>
            <person name="Pan J."/>
            <person name="Luo Z.H."/>
            <person name="Li M."/>
        </authorList>
    </citation>
    <scope>NUCLEOTIDE SEQUENCE [LARGE SCALE GENOMIC DNA]</scope>
    <source>
        <strain evidence="2">SpSt-61</strain>
    </source>
</reference>
<evidence type="ECO:0000259" key="1">
    <source>
        <dbReference type="Pfam" id="PF22090"/>
    </source>
</evidence>
<accession>A0A7V4NFR9</accession>
<name>A0A7V4NFR9_FERPE</name>
<dbReference type="CDD" id="cd21695">
    <property type="entry name" value="GINS_B_archaea_Gins51"/>
    <property type="match status" value="1"/>
</dbReference>
<protein>
    <recommendedName>
        <fullName evidence="1">Gins51 C-terminal domain-containing protein</fullName>
    </recommendedName>
</protein>
<evidence type="ECO:0000313" key="2">
    <source>
        <dbReference type="EMBL" id="HGU52082.1"/>
    </source>
</evidence>
<dbReference type="InterPro" id="IPR054314">
    <property type="entry name" value="Gins51_C"/>
</dbReference>
<dbReference type="AlphaFoldDB" id="A0A7V4NFR9"/>
<proteinExistence type="predicted"/>
<feature type="domain" description="Gins51 C-terminal" evidence="1">
    <location>
        <begin position="131"/>
        <end position="175"/>
    </location>
</feature>